<accession>A0A414SKE5</accession>
<dbReference type="AlphaFoldDB" id="A0A414SKE5"/>
<proteinExistence type="predicted"/>
<gene>
    <name evidence="1" type="ORF">DW272_02210</name>
</gene>
<sequence length="107" mass="12452">MESFDKELFMELCKKYNVTMSKTSKSPMIKDKYGVHVIDEYDPHFSNDESILLAAHSIIENTLRKMIDGEYSSELYTFGEYEIAKGVVGELFCTIRKSNEREVSYEE</sequence>
<dbReference type="EMBL" id="QRHZ01000001">
    <property type="protein sequence ID" value="RHG20039.1"/>
    <property type="molecule type" value="Genomic_DNA"/>
</dbReference>
<protein>
    <submittedName>
        <fullName evidence="1">Uncharacterized protein</fullName>
    </submittedName>
</protein>
<comment type="caution">
    <text evidence="1">The sequence shown here is derived from an EMBL/GenBank/DDBJ whole genome shotgun (WGS) entry which is preliminary data.</text>
</comment>
<name>A0A414SKE5_9FIRM</name>
<evidence type="ECO:0000313" key="2">
    <source>
        <dbReference type="Proteomes" id="UP000284220"/>
    </source>
</evidence>
<dbReference type="Proteomes" id="UP000284220">
    <property type="component" value="Unassembled WGS sequence"/>
</dbReference>
<reference evidence="1 2" key="1">
    <citation type="submission" date="2018-08" db="EMBL/GenBank/DDBJ databases">
        <title>A genome reference for cultivated species of the human gut microbiota.</title>
        <authorList>
            <person name="Zou Y."/>
            <person name="Xue W."/>
            <person name="Luo G."/>
        </authorList>
    </citation>
    <scope>NUCLEOTIDE SEQUENCE [LARGE SCALE GENOMIC DNA]</scope>
    <source>
        <strain evidence="1 2">AM22-9LB</strain>
    </source>
</reference>
<evidence type="ECO:0000313" key="1">
    <source>
        <dbReference type="EMBL" id="RHG20039.1"/>
    </source>
</evidence>
<organism evidence="1 2">
    <name type="scientific">Blautia obeum</name>
    <dbReference type="NCBI Taxonomy" id="40520"/>
    <lineage>
        <taxon>Bacteria</taxon>
        <taxon>Bacillati</taxon>
        <taxon>Bacillota</taxon>
        <taxon>Clostridia</taxon>
        <taxon>Lachnospirales</taxon>
        <taxon>Lachnospiraceae</taxon>
        <taxon>Blautia</taxon>
    </lineage>
</organism>